<sequence length="295" mass="32388">MTVENIHAESNRKALSDLKELASTLEGWDFSQEKDGVKLYRKTVDSSPVAIVRGETDIVGHEFTPQQVASVATLPGCRKIWDEKYDVSEIKQMYSKVESLFWCKLKTPWPISPRDMAATSLREISEDECYVVMSSVEDAKIPAVSGCVRANLIISGWKITKTDAGVHITYITQVDLAGSIPTAFLKSVQQQVPLCAGLVVKYIQDYGFAPTTTECTADFKSEIFDHAKREYVCNLDGSGECKWMTSTKMYPNGVTISIVGSGGNAKQEIQDAGKGNQIVIVSEIQGPTTVKISKA</sequence>
<accession>A0A8H7QL24</accession>
<dbReference type="Gene3D" id="3.30.530.20">
    <property type="match status" value="1"/>
</dbReference>
<dbReference type="PROSITE" id="PS50848">
    <property type="entry name" value="START"/>
    <property type="match status" value="1"/>
</dbReference>
<dbReference type="InterPro" id="IPR051213">
    <property type="entry name" value="START_lipid_transfer"/>
</dbReference>
<name>A0A8H7QL24_9FUNG</name>
<dbReference type="InterPro" id="IPR002913">
    <property type="entry name" value="START_lipid-bd_dom"/>
</dbReference>
<dbReference type="CDD" id="cd00177">
    <property type="entry name" value="START"/>
    <property type="match status" value="1"/>
</dbReference>
<dbReference type="EMBL" id="JAEPRC010000642">
    <property type="protein sequence ID" value="KAG2193543.1"/>
    <property type="molecule type" value="Genomic_DNA"/>
</dbReference>
<dbReference type="Pfam" id="PF01852">
    <property type="entry name" value="START"/>
    <property type="match status" value="1"/>
</dbReference>
<reference evidence="2" key="1">
    <citation type="submission" date="2020-12" db="EMBL/GenBank/DDBJ databases">
        <title>Metabolic potential, ecology and presence of endohyphal bacteria is reflected in genomic diversity of Mucoromycotina.</title>
        <authorList>
            <person name="Muszewska A."/>
            <person name="Okrasinska A."/>
            <person name="Steczkiewicz K."/>
            <person name="Drgas O."/>
            <person name="Orlowska M."/>
            <person name="Perlinska-Lenart U."/>
            <person name="Aleksandrzak-Piekarczyk T."/>
            <person name="Szatraj K."/>
            <person name="Zielenkiewicz U."/>
            <person name="Pilsyk S."/>
            <person name="Malc E."/>
            <person name="Mieczkowski P."/>
            <person name="Kruszewska J.S."/>
            <person name="Biernat P."/>
            <person name="Pawlowska J."/>
        </authorList>
    </citation>
    <scope>NUCLEOTIDE SEQUENCE</scope>
    <source>
        <strain evidence="2">CBS 226.32</strain>
    </source>
</reference>
<evidence type="ECO:0000313" key="2">
    <source>
        <dbReference type="EMBL" id="KAG2193543.1"/>
    </source>
</evidence>
<proteinExistence type="predicted"/>
<protein>
    <recommendedName>
        <fullName evidence="1">START domain-containing protein</fullName>
    </recommendedName>
</protein>
<dbReference type="Proteomes" id="UP000650833">
    <property type="component" value="Unassembled WGS sequence"/>
</dbReference>
<dbReference type="OrthoDB" id="196858at2759"/>
<dbReference type="InterPro" id="IPR023393">
    <property type="entry name" value="START-like_dom_sf"/>
</dbReference>
<dbReference type="GO" id="GO:0005737">
    <property type="term" value="C:cytoplasm"/>
    <property type="evidence" value="ECO:0007669"/>
    <property type="project" value="UniProtKB-ARBA"/>
</dbReference>
<dbReference type="SUPFAM" id="SSF55961">
    <property type="entry name" value="Bet v1-like"/>
    <property type="match status" value="1"/>
</dbReference>
<dbReference type="AlphaFoldDB" id="A0A8H7QL24"/>
<feature type="domain" description="START" evidence="1">
    <location>
        <begin position="26"/>
        <end position="188"/>
    </location>
</feature>
<evidence type="ECO:0000259" key="1">
    <source>
        <dbReference type="PROSITE" id="PS50848"/>
    </source>
</evidence>
<dbReference type="GO" id="GO:0008289">
    <property type="term" value="F:lipid binding"/>
    <property type="evidence" value="ECO:0007669"/>
    <property type="project" value="InterPro"/>
</dbReference>
<organism evidence="2 3">
    <name type="scientific">Mucor plumbeus</name>
    <dbReference type="NCBI Taxonomy" id="97098"/>
    <lineage>
        <taxon>Eukaryota</taxon>
        <taxon>Fungi</taxon>
        <taxon>Fungi incertae sedis</taxon>
        <taxon>Mucoromycota</taxon>
        <taxon>Mucoromycotina</taxon>
        <taxon>Mucoromycetes</taxon>
        <taxon>Mucorales</taxon>
        <taxon>Mucorineae</taxon>
        <taxon>Mucoraceae</taxon>
        <taxon>Mucor</taxon>
    </lineage>
</organism>
<evidence type="ECO:0000313" key="3">
    <source>
        <dbReference type="Proteomes" id="UP000650833"/>
    </source>
</evidence>
<comment type="caution">
    <text evidence="2">The sequence shown here is derived from an EMBL/GenBank/DDBJ whole genome shotgun (WGS) entry which is preliminary data.</text>
</comment>
<gene>
    <name evidence="2" type="ORF">INT46_009457</name>
</gene>
<dbReference type="PANTHER" id="PTHR19308">
    <property type="entry name" value="PHOSPHATIDYLCHOLINE TRANSFER PROTEIN"/>
    <property type="match status" value="1"/>
</dbReference>
<keyword evidence="3" id="KW-1185">Reference proteome</keyword>
<dbReference type="PANTHER" id="PTHR19308:SF14">
    <property type="entry name" value="START DOMAIN-CONTAINING PROTEIN"/>
    <property type="match status" value="1"/>
</dbReference>